<keyword evidence="9" id="KW-1185">Reference proteome</keyword>
<evidence type="ECO:0000256" key="2">
    <source>
        <dbReference type="ARBA" id="ARBA00023015"/>
    </source>
</evidence>
<dbReference type="InterPro" id="IPR045843">
    <property type="entry name" value="IND-like"/>
</dbReference>
<evidence type="ECO:0000313" key="9">
    <source>
        <dbReference type="Proteomes" id="UP001457282"/>
    </source>
</evidence>
<dbReference type="GO" id="GO:0005634">
    <property type="term" value="C:nucleus"/>
    <property type="evidence" value="ECO:0007669"/>
    <property type="project" value="UniProtKB-SubCell"/>
</dbReference>
<comment type="subcellular location">
    <subcellularLocation>
        <location evidence="1">Nucleus</location>
    </subcellularLocation>
</comment>
<dbReference type="GO" id="GO:0046983">
    <property type="term" value="F:protein dimerization activity"/>
    <property type="evidence" value="ECO:0007669"/>
    <property type="project" value="InterPro"/>
</dbReference>
<keyword evidence="3" id="KW-0238">DNA-binding</keyword>
<dbReference type="InterPro" id="IPR011598">
    <property type="entry name" value="bHLH_dom"/>
</dbReference>
<organism evidence="8 9">
    <name type="scientific">Rubus argutus</name>
    <name type="common">Southern blackberry</name>
    <dbReference type="NCBI Taxonomy" id="59490"/>
    <lineage>
        <taxon>Eukaryota</taxon>
        <taxon>Viridiplantae</taxon>
        <taxon>Streptophyta</taxon>
        <taxon>Embryophyta</taxon>
        <taxon>Tracheophyta</taxon>
        <taxon>Spermatophyta</taxon>
        <taxon>Magnoliopsida</taxon>
        <taxon>eudicotyledons</taxon>
        <taxon>Gunneridae</taxon>
        <taxon>Pentapetalae</taxon>
        <taxon>rosids</taxon>
        <taxon>fabids</taxon>
        <taxon>Rosales</taxon>
        <taxon>Rosaceae</taxon>
        <taxon>Rosoideae</taxon>
        <taxon>Rosoideae incertae sedis</taxon>
        <taxon>Rubus</taxon>
    </lineage>
</organism>
<dbReference type="PANTHER" id="PTHR45914">
    <property type="entry name" value="TRANSCRIPTION FACTOR HEC3-RELATED"/>
    <property type="match status" value="1"/>
</dbReference>
<dbReference type="AlphaFoldDB" id="A0AAW1WIS5"/>
<protein>
    <recommendedName>
        <fullName evidence="7">BHLH domain-containing protein</fullName>
    </recommendedName>
</protein>
<keyword evidence="2" id="KW-0805">Transcription regulation</keyword>
<dbReference type="Gene3D" id="4.10.280.10">
    <property type="entry name" value="Helix-loop-helix DNA-binding domain"/>
    <property type="match status" value="1"/>
</dbReference>
<dbReference type="EMBL" id="JBEDUW010000006">
    <property type="protein sequence ID" value="KAK9924607.1"/>
    <property type="molecule type" value="Genomic_DNA"/>
</dbReference>
<dbReference type="Proteomes" id="UP001457282">
    <property type="component" value="Unassembled WGS sequence"/>
</dbReference>
<dbReference type="PANTHER" id="PTHR45914:SF24">
    <property type="entry name" value="BHLH DOMAIN-CONTAINING PROTEIN"/>
    <property type="match status" value="1"/>
</dbReference>
<comment type="caution">
    <text evidence="8">The sequence shown here is derived from an EMBL/GenBank/DDBJ whole genome shotgun (WGS) entry which is preliminary data.</text>
</comment>
<evidence type="ECO:0000256" key="4">
    <source>
        <dbReference type="ARBA" id="ARBA00023163"/>
    </source>
</evidence>
<gene>
    <name evidence="8" type="ORF">M0R45_032968</name>
</gene>
<evidence type="ECO:0000256" key="5">
    <source>
        <dbReference type="ARBA" id="ARBA00023242"/>
    </source>
</evidence>
<proteinExistence type="predicted"/>
<reference evidence="8 9" key="1">
    <citation type="journal article" date="2023" name="G3 (Bethesda)">
        <title>A chromosome-length genome assembly and annotation of blackberry (Rubus argutus, cv. 'Hillquist').</title>
        <authorList>
            <person name="Bruna T."/>
            <person name="Aryal R."/>
            <person name="Dudchenko O."/>
            <person name="Sargent D.J."/>
            <person name="Mead D."/>
            <person name="Buti M."/>
            <person name="Cavallini A."/>
            <person name="Hytonen T."/>
            <person name="Andres J."/>
            <person name="Pham M."/>
            <person name="Weisz D."/>
            <person name="Mascagni F."/>
            <person name="Usai G."/>
            <person name="Natali L."/>
            <person name="Bassil N."/>
            <person name="Fernandez G.E."/>
            <person name="Lomsadze A."/>
            <person name="Armour M."/>
            <person name="Olukolu B."/>
            <person name="Poorten T."/>
            <person name="Britton C."/>
            <person name="Davik J."/>
            <person name="Ashrafi H."/>
            <person name="Aiden E.L."/>
            <person name="Borodovsky M."/>
            <person name="Worthington M."/>
        </authorList>
    </citation>
    <scope>NUCLEOTIDE SEQUENCE [LARGE SCALE GENOMIC DNA]</scope>
    <source>
        <strain evidence="8">PI 553951</strain>
    </source>
</reference>
<feature type="region of interest" description="Disordered" evidence="6">
    <location>
        <begin position="146"/>
        <end position="170"/>
    </location>
</feature>
<feature type="region of interest" description="Disordered" evidence="6">
    <location>
        <begin position="1"/>
        <end position="31"/>
    </location>
</feature>
<dbReference type="InterPro" id="IPR036638">
    <property type="entry name" value="HLH_DNA-bd_sf"/>
</dbReference>
<sequence>MEKTDKQSFMSLLVRDQESSSSNTKSPEGALNSMFPGAVNLQSILTFTNPHTTQPLLPLSLFADNYSNLTATPKSEQLYHQYGAVSAQSLNDYSSIFNHLPDLLSLDHSHSSASYKRARLLDSHPSYSPHNHLPQTLASYPLYPTPPTSPAAPPQAVVPRGSSLARKRRQTLSDKMRCLQKLLPWDHKMDTATMLEAAHGYVRFLQAQLTALQTMPIVASDCGSLPVLTRVGGDGDGDVDVLSRLSRAQLLQVLVNSPVAQMRMCSLGRCVFSVEQLALLNKRSVIRSAMLSGHYSPKLH</sequence>
<evidence type="ECO:0000256" key="3">
    <source>
        <dbReference type="ARBA" id="ARBA00023125"/>
    </source>
</evidence>
<dbReference type="GO" id="GO:0003700">
    <property type="term" value="F:DNA-binding transcription factor activity"/>
    <property type="evidence" value="ECO:0007669"/>
    <property type="project" value="InterPro"/>
</dbReference>
<name>A0AAW1WIS5_RUBAR</name>
<accession>A0AAW1WIS5</accession>
<keyword evidence="5" id="KW-0539">Nucleus</keyword>
<dbReference type="GO" id="GO:0003677">
    <property type="term" value="F:DNA binding"/>
    <property type="evidence" value="ECO:0007669"/>
    <property type="project" value="UniProtKB-KW"/>
</dbReference>
<dbReference type="PROSITE" id="PS50888">
    <property type="entry name" value="BHLH"/>
    <property type="match status" value="1"/>
</dbReference>
<dbReference type="SUPFAM" id="SSF47459">
    <property type="entry name" value="HLH, helix-loop-helix DNA-binding domain"/>
    <property type="match status" value="1"/>
</dbReference>
<feature type="domain" description="BHLH" evidence="7">
    <location>
        <begin position="156"/>
        <end position="205"/>
    </location>
</feature>
<evidence type="ECO:0000313" key="8">
    <source>
        <dbReference type="EMBL" id="KAK9924607.1"/>
    </source>
</evidence>
<evidence type="ECO:0000256" key="1">
    <source>
        <dbReference type="ARBA" id="ARBA00004123"/>
    </source>
</evidence>
<keyword evidence="4" id="KW-0804">Transcription</keyword>
<evidence type="ECO:0000256" key="6">
    <source>
        <dbReference type="SAM" id="MobiDB-lite"/>
    </source>
</evidence>
<evidence type="ECO:0000259" key="7">
    <source>
        <dbReference type="PROSITE" id="PS50888"/>
    </source>
</evidence>
<dbReference type="SMART" id="SM00353">
    <property type="entry name" value="HLH"/>
    <property type="match status" value="1"/>
</dbReference>